<comment type="caution">
    <text evidence="2">The sequence shown here is derived from an EMBL/GenBank/DDBJ whole genome shotgun (WGS) entry which is preliminary data.</text>
</comment>
<feature type="non-terminal residue" evidence="2">
    <location>
        <position position="1"/>
    </location>
</feature>
<evidence type="ECO:0000256" key="1">
    <source>
        <dbReference type="SAM" id="MobiDB-lite"/>
    </source>
</evidence>
<dbReference type="Proteomes" id="UP000186601">
    <property type="component" value="Unassembled WGS sequence"/>
</dbReference>
<keyword evidence="3" id="KW-1185">Reference proteome</keyword>
<feature type="region of interest" description="Disordered" evidence="1">
    <location>
        <begin position="78"/>
        <end position="99"/>
    </location>
</feature>
<sequence length="99" mass="10674">VSYPSPPYTPRSMSIAKLFAVPSTGVSIDESHLALYPEDGVPMEIEDIIWHTTDTGLVNKENVGYVPDEDGELDNAPIGDSEHFQGSSHMDVVASKLSA</sequence>
<accession>A0A2R6S3H9</accession>
<dbReference type="EMBL" id="MLYV02000102">
    <property type="protein sequence ID" value="PSS36836.1"/>
    <property type="molecule type" value="Genomic_DNA"/>
</dbReference>
<name>A0A2R6S3H9_9APHY</name>
<dbReference type="AlphaFoldDB" id="A0A2R6S3H9"/>
<organism evidence="2 3">
    <name type="scientific">Hermanssonia centrifuga</name>
    <dbReference type="NCBI Taxonomy" id="98765"/>
    <lineage>
        <taxon>Eukaryota</taxon>
        <taxon>Fungi</taxon>
        <taxon>Dikarya</taxon>
        <taxon>Basidiomycota</taxon>
        <taxon>Agaricomycotina</taxon>
        <taxon>Agaricomycetes</taxon>
        <taxon>Polyporales</taxon>
        <taxon>Meruliaceae</taxon>
        <taxon>Hermanssonia</taxon>
    </lineage>
</organism>
<evidence type="ECO:0000313" key="3">
    <source>
        <dbReference type="Proteomes" id="UP000186601"/>
    </source>
</evidence>
<evidence type="ECO:0000313" key="2">
    <source>
        <dbReference type="EMBL" id="PSS36836.1"/>
    </source>
</evidence>
<reference evidence="2 3" key="1">
    <citation type="submission" date="2018-02" db="EMBL/GenBank/DDBJ databases">
        <title>Genome sequence of the basidiomycete white-rot fungus Phlebia centrifuga.</title>
        <authorList>
            <person name="Granchi Z."/>
            <person name="Peng M."/>
            <person name="de Vries R.P."/>
            <person name="Hilden K."/>
            <person name="Makela M.R."/>
            <person name="Grigoriev I."/>
            <person name="Riley R."/>
        </authorList>
    </citation>
    <scope>NUCLEOTIDE SEQUENCE [LARGE SCALE GENOMIC DNA]</scope>
    <source>
        <strain evidence="2 3">FBCC195</strain>
    </source>
</reference>
<dbReference type="OrthoDB" id="2693121at2759"/>
<gene>
    <name evidence="2" type="ORF">PHLCEN_2v1324</name>
</gene>
<protein>
    <submittedName>
        <fullName evidence="2">Uncharacterized protein</fullName>
    </submittedName>
</protein>
<proteinExistence type="predicted"/>